<dbReference type="Pfam" id="PF13489">
    <property type="entry name" value="Methyltransf_23"/>
    <property type="match status" value="1"/>
</dbReference>
<dbReference type="EMBL" id="JAPNKA010000001">
    <property type="protein sequence ID" value="MCY1075804.1"/>
    <property type="molecule type" value="Genomic_DNA"/>
</dbReference>
<dbReference type="GO" id="GO:0008168">
    <property type="term" value="F:methyltransferase activity"/>
    <property type="evidence" value="ECO:0007669"/>
    <property type="project" value="UniProtKB-KW"/>
</dbReference>
<name>A0ABT4A489_9BACT</name>
<gene>
    <name evidence="2" type="ORF">OV287_15120</name>
</gene>
<dbReference type="GO" id="GO:0032259">
    <property type="term" value="P:methylation"/>
    <property type="evidence" value="ECO:0007669"/>
    <property type="project" value="UniProtKB-KW"/>
</dbReference>
<dbReference type="Gene3D" id="3.40.50.150">
    <property type="entry name" value="Vaccinia Virus protein VP39"/>
    <property type="match status" value="2"/>
</dbReference>
<sequence length="262" mass="29421">MHARATTLSCPACRAADAREVFRKEFNVSCNCYFEGRRLYPANEGRVSYVECLGCGFLWTPELHGWDPQTFKRRIYNEEYGLADPPFEIERPTRLAAWVARFARPGMRVLDYGGGEGLLARSLREVGIDAVSWDPFYDSSGKPAGSFDLVTCFEVVEHVPDQRRLFFELASLSRGGVCVFLTLIRPERVEGDWWYASPRNGHISLHSATSLRRVCEDVGLALRSFSSEVHAMAQTPSQLATLDLPPVTVSGTPEHQLDSQSR</sequence>
<comment type="caution">
    <text evidence="2">The sequence shown here is derived from an EMBL/GenBank/DDBJ whole genome shotgun (WGS) entry which is preliminary data.</text>
</comment>
<keyword evidence="3" id="KW-1185">Reference proteome</keyword>
<dbReference type="Proteomes" id="UP001207654">
    <property type="component" value="Unassembled WGS sequence"/>
</dbReference>
<dbReference type="RefSeq" id="WP_267534718.1">
    <property type="nucleotide sequence ID" value="NZ_JAPNKA010000001.1"/>
</dbReference>
<proteinExistence type="predicted"/>
<evidence type="ECO:0000313" key="2">
    <source>
        <dbReference type="EMBL" id="MCY1075804.1"/>
    </source>
</evidence>
<organism evidence="2 3">
    <name type="scientific">Archangium lansingense</name>
    <dbReference type="NCBI Taxonomy" id="2995310"/>
    <lineage>
        <taxon>Bacteria</taxon>
        <taxon>Pseudomonadati</taxon>
        <taxon>Myxococcota</taxon>
        <taxon>Myxococcia</taxon>
        <taxon>Myxococcales</taxon>
        <taxon>Cystobacterineae</taxon>
        <taxon>Archangiaceae</taxon>
        <taxon>Archangium</taxon>
    </lineage>
</organism>
<evidence type="ECO:0000256" key="1">
    <source>
        <dbReference type="SAM" id="MobiDB-lite"/>
    </source>
</evidence>
<dbReference type="SUPFAM" id="SSF53335">
    <property type="entry name" value="S-adenosyl-L-methionine-dependent methyltransferases"/>
    <property type="match status" value="1"/>
</dbReference>
<feature type="region of interest" description="Disordered" evidence="1">
    <location>
        <begin position="243"/>
        <end position="262"/>
    </location>
</feature>
<dbReference type="InterPro" id="IPR029063">
    <property type="entry name" value="SAM-dependent_MTases_sf"/>
</dbReference>
<protein>
    <submittedName>
        <fullName evidence="2">Class I SAM-dependent methyltransferase</fullName>
    </submittedName>
</protein>
<keyword evidence="2" id="KW-0808">Transferase</keyword>
<keyword evidence="2" id="KW-0489">Methyltransferase</keyword>
<reference evidence="2 3" key="1">
    <citation type="submission" date="2022-11" db="EMBL/GenBank/DDBJ databases">
        <title>Minimal conservation of predation-associated metabolite biosynthetic gene clusters underscores biosynthetic potential of Myxococcota including descriptions for ten novel species: Archangium lansinium sp. nov., Myxococcus landrumus sp. nov., Nannocystis bai.</title>
        <authorList>
            <person name="Ahearne A."/>
            <person name="Stevens C."/>
            <person name="Phillips K."/>
        </authorList>
    </citation>
    <scope>NUCLEOTIDE SEQUENCE [LARGE SCALE GENOMIC DNA]</scope>
    <source>
        <strain evidence="2 3">MIWBW</strain>
    </source>
</reference>
<accession>A0ABT4A489</accession>
<evidence type="ECO:0000313" key="3">
    <source>
        <dbReference type="Proteomes" id="UP001207654"/>
    </source>
</evidence>